<dbReference type="OrthoDB" id="2343925at2759"/>
<dbReference type="GeneID" id="37207777"/>
<protein>
    <recommendedName>
        <fullName evidence="3">Terpenoid cyclases/Protein prenyltransferase</fullName>
    </recommendedName>
</protein>
<evidence type="ECO:0008006" key="3">
    <source>
        <dbReference type="Google" id="ProtNLM"/>
    </source>
</evidence>
<gene>
    <name evidence="1" type="ORF">BO88DRAFT_343363</name>
</gene>
<dbReference type="SUPFAM" id="SSF48239">
    <property type="entry name" value="Terpenoid cyclases/Protein prenyltransferases"/>
    <property type="match status" value="1"/>
</dbReference>
<name>A0A319B5J0_ASPVC</name>
<reference evidence="1" key="1">
    <citation type="submission" date="2016-12" db="EMBL/GenBank/DDBJ databases">
        <title>The genomes of Aspergillus section Nigri reveals drivers in fungal speciation.</title>
        <authorList>
            <consortium name="DOE Joint Genome Institute"/>
            <person name="Vesth T.C."/>
            <person name="Nybo J."/>
            <person name="Theobald S."/>
            <person name="Brandl J."/>
            <person name="Frisvad J.C."/>
            <person name="Nielsen K.F."/>
            <person name="Lyhne E.K."/>
            <person name="Kogle M.E."/>
            <person name="Kuo A."/>
            <person name="Riley R."/>
            <person name="Clum A."/>
            <person name="Nolan M."/>
            <person name="Lipzen A."/>
            <person name="Salamov A."/>
            <person name="Henrissat B."/>
            <person name="Wiebenga A."/>
            <person name="De Vries R.P."/>
            <person name="Grigoriev I.V."/>
            <person name="Mortensen U.H."/>
            <person name="Andersen M.R."/>
            <person name="Baker S.E."/>
        </authorList>
    </citation>
    <scope>NUCLEOTIDE SEQUENCE [LARGE SCALE GENOMIC DNA]</scope>
    <source>
        <strain evidence="1">CBS 113365</strain>
    </source>
</reference>
<proteinExistence type="predicted"/>
<dbReference type="Gene3D" id="1.50.10.20">
    <property type="match status" value="1"/>
</dbReference>
<dbReference type="Proteomes" id="UP000248405">
    <property type="component" value="Unassembled WGS sequence"/>
</dbReference>
<keyword evidence="2" id="KW-1185">Reference proteome</keyword>
<evidence type="ECO:0000313" key="1">
    <source>
        <dbReference type="EMBL" id="PYH68077.1"/>
    </source>
</evidence>
<sequence>MCVDADDTAKALLLLRLLGLQACPDSLIGKFESHDHFLTFGIERNPSISTNAHILLALLHMENNSTYIFQIEKCVRFLCRAWWESDGFLQDKWNISPYYPVMLICEGMVDYIHKWDSGDFATSNSTGLDPRVPLVVHQALTKLLQTQNADGSWGPRSSLEETSYATLAIKSLLTLPFTAELRDASLTAIEQAESYLRYTYSRGYISVRERLWIDKTLYSIETV</sequence>
<dbReference type="RefSeq" id="XP_025561871.1">
    <property type="nucleotide sequence ID" value="XM_025703185.1"/>
</dbReference>
<dbReference type="EMBL" id="KZ821628">
    <property type="protein sequence ID" value="PYH68077.1"/>
    <property type="molecule type" value="Genomic_DNA"/>
</dbReference>
<feature type="non-terminal residue" evidence="1">
    <location>
        <position position="223"/>
    </location>
</feature>
<evidence type="ECO:0000313" key="2">
    <source>
        <dbReference type="Proteomes" id="UP000248405"/>
    </source>
</evidence>
<accession>A0A319B5J0</accession>
<dbReference type="InterPro" id="IPR008930">
    <property type="entry name" value="Terpenoid_cyclase/PrenylTrfase"/>
</dbReference>
<organism evidence="1 2">
    <name type="scientific">Aspergillus vadensis (strain CBS 113365 / IMI 142717 / IBT 24658)</name>
    <dbReference type="NCBI Taxonomy" id="1448311"/>
    <lineage>
        <taxon>Eukaryota</taxon>
        <taxon>Fungi</taxon>
        <taxon>Dikarya</taxon>
        <taxon>Ascomycota</taxon>
        <taxon>Pezizomycotina</taxon>
        <taxon>Eurotiomycetes</taxon>
        <taxon>Eurotiomycetidae</taxon>
        <taxon>Eurotiales</taxon>
        <taxon>Aspergillaceae</taxon>
        <taxon>Aspergillus</taxon>
        <taxon>Aspergillus subgen. Circumdati</taxon>
    </lineage>
</organism>
<dbReference type="AlphaFoldDB" id="A0A319B5J0"/>